<accession>A0ABY5Y3A6</accession>
<feature type="transmembrane region" description="Helical" evidence="5">
    <location>
        <begin position="112"/>
        <end position="129"/>
    </location>
</feature>
<evidence type="ECO:0000256" key="2">
    <source>
        <dbReference type="ARBA" id="ARBA00022692"/>
    </source>
</evidence>
<reference evidence="6" key="1">
    <citation type="submission" date="2020-12" db="EMBL/GenBank/DDBJ databases">
        <title>Taurinivorans muris gen. nov., sp. nov., fundamental and realized metabolic niche of a ubiquitous sulfidogenic bacterium in the murine intestine.</title>
        <authorList>
            <person name="Ye H."/>
            <person name="Hanson B.T."/>
            <person name="Loy A."/>
        </authorList>
    </citation>
    <scope>NUCLEOTIDE SEQUENCE</scope>
    <source>
        <strain evidence="6">LT0009</strain>
    </source>
</reference>
<feature type="transmembrane region" description="Helical" evidence="5">
    <location>
        <begin position="303"/>
        <end position="324"/>
    </location>
</feature>
<proteinExistence type="predicted"/>
<dbReference type="RefSeq" id="WP_334316105.1">
    <property type="nucleotide sequence ID" value="NZ_CP065938.1"/>
</dbReference>
<organism evidence="6 7">
    <name type="scientific">Taurinivorans muris</name>
    <dbReference type="NCBI Taxonomy" id="2787751"/>
    <lineage>
        <taxon>Bacteria</taxon>
        <taxon>Pseudomonadati</taxon>
        <taxon>Thermodesulfobacteriota</taxon>
        <taxon>Desulfovibrionia</taxon>
        <taxon>Desulfovibrionales</taxon>
        <taxon>Desulfovibrionaceae</taxon>
        <taxon>Taurinivorans</taxon>
    </lineage>
</organism>
<protein>
    <submittedName>
        <fullName evidence="6">NADH-quinone oxidoreductase subunit H</fullName>
    </submittedName>
</protein>
<dbReference type="Pfam" id="PF00146">
    <property type="entry name" value="NADHdh"/>
    <property type="match status" value="1"/>
</dbReference>
<dbReference type="EMBL" id="CP065938">
    <property type="protein sequence ID" value="UWX06493.1"/>
    <property type="molecule type" value="Genomic_DNA"/>
</dbReference>
<gene>
    <name evidence="6" type="ORF">JBF11_04060</name>
</gene>
<feature type="transmembrane region" description="Helical" evidence="5">
    <location>
        <begin position="188"/>
        <end position="206"/>
    </location>
</feature>
<dbReference type="Proteomes" id="UP001058120">
    <property type="component" value="Chromosome"/>
</dbReference>
<dbReference type="PROSITE" id="PS00668">
    <property type="entry name" value="COMPLEX1_ND1_2"/>
    <property type="match status" value="1"/>
</dbReference>
<feature type="transmembrane region" description="Helical" evidence="5">
    <location>
        <begin position="238"/>
        <end position="263"/>
    </location>
</feature>
<keyword evidence="4 5" id="KW-0472">Membrane</keyword>
<evidence type="ECO:0000256" key="5">
    <source>
        <dbReference type="SAM" id="Phobius"/>
    </source>
</evidence>
<evidence type="ECO:0000313" key="6">
    <source>
        <dbReference type="EMBL" id="UWX06493.1"/>
    </source>
</evidence>
<evidence type="ECO:0000256" key="1">
    <source>
        <dbReference type="ARBA" id="ARBA00004141"/>
    </source>
</evidence>
<dbReference type="InterPro" id="IPR001694">
    <property type="entry name" value="NADH_UbQ_OxRdtase_su1/FPO"/>
</dbReference>
<name>A0ABY5Y3A6_9BACT</name>
<keyword evidence="3 5" id="KW-1133">Transmembrane helix</keyword>
<sequence length="326" mass="35756">MQDNYSYLAFLGVAVFNLLIFPGGLFALGLGVLFKGLDRKIEARLQRRVGPPVIQPLIDIVKLSGKEAMIPETAQRPLFQSAPLLGFVGMAVCASLLPIPGVSQGLPYMGDMLVYFYLLQLPAVALMIAGSSSSSPFGTLGFSREMTLMFAYEIPLLMIILAIAMKVGGDNFAEFSLMNIINYQEQNGQFITNWVMLPAFFAYLFFLPGTTGVPPFDIPEAETEIVEGPLLEYSGISLAFFQLTGAIKSIVVLGFGVVVFFPMTLGDNILVNILWFALKCFILMLVSCTFVKSATGRFRIEQAFGFYLKIPALLAAISLILVWLDF</sequence>
<keyword evidence="2 5" id="KW-0812">Transmembrane</keyword>
<feature type="transmembrane region" description="Helical" evidence="5">
    <location>
        <begin position="78"/>
        <end position="100"/>
    </location>
</feature>
<evidence type="ECO:0000313" key="7">
    <source>
        <dbReference type="Proteomes" id="UP001058120"/>
    </source>
</evidence>
<evidence type="ECO:0000256" key="4">
    <source>
        <dbReference type="ARBA" id="ARBA00023136"/>
    </source>
</evidence>
<feature type="transmembrane region" description="Helical" evidence="5">
    <location>
        <begin position="269"/>
        <end position="291"/>
    </location>
</feature>
<dbReference type="InterPro" id="IPR052561">
    <property type="entry name" value="ComplexI_Subunit1"/>
</dbReference>
<dbReference type="InterPro" id="IPR018086">
    <property type="entry name" value="NADH_UbQ_OxRdtase_su1_CS"/>
</dbReference>
<dbReference type="PANTHER" id="PTHR43359">
    <property type="entry name" value="FORMATE HYDROGENLYASE SUBUNIT 4"/>
    <property type="match status" value="1"/>
</dbReference>
<evidence type="ECO:0000256" key="3">
    <source>
        <dbReference type="ARBA" id="ARBA00022989"/>
    </source>
</evidence>
<dbReference type="PANTHER" id="PTHR43359:SF1">
    <property type="entry name" value="FORMATE HYDROGENLYASE SUBUNIT 4-RELATED"/>
    <property type="match status" value="1"/>
</dbReference>
<keyword evidence="7" id="KW-1185">Reference proteome</keyword>
<feature type="transmembrane region" description="Helical" evidence="5">
    <location>
        <begin position="6"/>
        <end position="34"/>
    </location>
</feature>
<comment type="subcellular location">
    <subcellularLocation>
        <location evidence="1">Membrane</location>
        <topology evidence="1">Multi-pass membrane protein</topology>
    </subcellularLocation>
</comment>
<feature type="transmembrane region" description="Helical" evidence="5">
    <location>
        <begin position="150"/>
        <end position="168"/>
    </location>
</feature>